<feature type="domain" description="Radical SAM core" evidence="6">
    <location>
        <begin position="6"/>
        <end position="208"/>
    </location>
</feature>
<dbReference type="SFLD" id="SFLDS00029">
    <property type="entry name" value="Radical_SAM"/>
    <property type="match status" value="1"/>
</dbReference>
<proteinExistence type="predicted"/>
<dbReference type="SUPFAM" id="SSF102114">
    <property type="entry name" value="Radical SAM enzymes"/>
    <property type="match status" value="1"/>
</dbReference>
<dbReference type="Pfam" id="PF04055">
    <property type="entry name" value="Radical_SAM"/>
    <property type="match status" value="1"/>
</dbReference>
<dbReference type="GO" id="GO:0051539">
    <property type="term" value="F:4 iron, 4 sulfur cluster binding"/>
    <property type="evidence" value="ECO:0007669"/>
    <property type="project" value="UniProtKB-KW"/>
</dbReference>
<dbReference type="InterPro" id="IPR058240">
    <property type="entry name" value="rSAM_sf"/>
</dbReference>
<evidence type="ECO:0000256" key="5">
    <source>
        <dbReference type="ARBA" id="ARBA00023014"/>
    </source>
</evidence>
<dbReference type="EMBL" id="DVNJ01000024">
    <property type="protein sequence ID" value="HIU63026.1"/>
    <property type="molecule type" value="Genomic_DNA"/>
</dbReference>
<dbReference type="InterPro" id="IPR007197">
    <property type="entry name" value="rSAM"/>
</dbReference>
<protein>
    <submittedName>
        <fullName evidence="7">Radical SAM protein</fullName>
    </submittedName>
</protein>
<dbReference type="InterPro" id="IPR013785">
    <property type="entry name" value="Aldolase_TIM"/>
</dbReference>
<evidence type="ECO:0000256" key="4">
    <source>
        <dbReference type="ARBA" id="ARBA00023004"/>
    </source>
</evidence>
<dbReference type="AlphaFoldDB" id="A0A9D1MMI4"/>
<accession>A0A9D1MMI4</accession>
<evidence type="ECO:0000259" key="6">
    <source>
        <dbReference type="PROSITE" id="PS51918"/>
    </source>
</evidence>
<dbReference type="NCBIfam" id="TIGR04038">
    <property type="entry name" value="tatD_link_rSAM"/>
    <property type="match status" value="1"/>
</dbReference>
<evidence type="ECO:0000256" key="1">
    <source>
        <dbReference type="ARBA" id="ARBA00022485"/>
    </source>
</evidence>
<evidence type="ECO:0000313" key="8">
    <source>
        <dbReference type="Proteomes" id="UP000824145"/>
    </source>
</evidence>
<evidence type="ECO:0000256" key="2">
    <source>
        <dbReference type="ARBA" id="ARBA00022691"/>
    </source>
</evidence>
<reference evidence="7" key="2">
    <citation type="journal article" date="2021" name="PeerJ">
        <title>Extensive microbial diversity within the chicken gut microbiome revealed by metagenomics and culture.</title>
        <authorList>
            <person name="Gilroy R."/>
            <person name="Ravi A."/>
            <person name="Getino M."/>
            <person name="Pursley I."/>
            <person name="Horton D.L."/>
            <person name="Alikhan N.F."/>
            <person name="Baker D."/>
            <person name="Gharbi K."/>
            <person name="Hall N."/>
            <person name="Watson M."/>
            <person name="Adriaenssens E.M."/>
            <person name="Foster-Nyarko E."/>
            <person name="Jarju S."/>
            <person name="Secka A."/>
            <person name="Antonio M."/>
            <person name="Oren A."/>
            <person name="Chaudhuri R.R."/>
            <person name="La Ragione R."/>
            <person name="Hildebrand F."/>
            <person name="Pallen M.J."/>
        </authorList>
    </citation>
    <scope>NUCLEOTIDE SEQUENCE</scope>
    <source>
        <strain evidence="7">9366</strain>
    </source>
</reference>
<sequence length="208" mass="23584">MNTYVYTIYGNIYINLTNFCSNACEFCVRNHESTMDGREFGSHSGEGDYDLWLDREPSYKDVTDILDKMDFSRYKEMVFCGYGEPSARFDLVEMLCVYAHERGIKTRINTNGQGNAILGKDIAPRMCRCIDTINVSLNATDAQSYDRLCHSVYGEKAFDIMLDFAKECVRCGGNVVLSIVDCVPPEQLQKAAEIARDIGAKLRVRKMI</sequence>
<dbReference type="GO" id="GO:0046872">
    <property type="term" value="F:metal ion binding"/>
    <property type="evidence" value="ECO:0007669"/>
    <property type="project" value="UniProtKB-KW"/>
</dbReference>
<dbReference type="PANTHER" id="PTHR42836:SF1">
    <property type="entry name" value="7-CARBOXY-7-DEAZAGUANINE SYNTHASE"/>
    <property type="match status" value="1"/>
</dbReference>
<keyword evidence="3" id="KW-0479">Metal-binding</keyword>
<dbReference type="CDD" id="cd01335">
    <property type="entry name" value="Radical_SAM"/>
    <property type="match status" value="1"/>
</dbReference>
<evidence type="ECO:0000313" key="7">
    <source>
        <dbReference type="EMBL" id="HIU63026.1"/>
    </source>
</evidence>
<keyword evidence="5" id="KW-0411">Iron-sulfur</keyword>
<dbReference type="Proteomes" id="UP000824145">
    <property type="component" value="Unassembled WGS sequence"/>
</dbReference>
<name>A0A9D1MMI4_9FIRM</name>
<evidence type="ECO:0000256" key="3">
    <source>
        <dbReference type="ARBA" id="ARBA00022723"/>
    </source>
</evidence>
<comment type="caution">
    <text evidence="7">The sequence shown here is derived from an EMBL/GenBank/DDBJ whole genome shotgun (WGS) entry which is preliminary data.</text>
</comment>
<dbReference type="Gene3D" id="3.20.20.70">
    <property type="entry name" value="Aldolase class I"/>
    <property type="match status" value="1"/>
</dbReference>
<dbReference type="GO" id="GO:0003824">
    <property type="term" value="F:catalytic activity"/>
    <property type="evidence" value="ECO:0007669"/>
    <property type="project" value="InterPro"/>
</dbReference>
<dbReference type="PROSITE" id="PS51918">
    <property type="entry name" value="RADICAL_SAM"/>
    <property type="match status" value="1"/>
</dbReference>
<organism evidence="7 8">
    <name type="scientific">Candidatus Caccalectryoclostridium excrementigallinarum</name>
    <dbReference type="NCBI Taxonomy" id="2840710"/>
    <lineage>
        <taxon>Bacteria</taxon>
        <taxon>Bacillati</taxon>
        <taxon>Bacillota</taxon>
        <taxon>Clostridia</taxon>
        <taxon>Christensenellales</taxon>
        <taxon>Christensenellaceae</taxon>
        <taxon>Christensenellaceae incertae sedis</taxon>
        <taxon>Candidatus Caccalectryoclostridium</taxon>
    </lineage>
</organism>
<reference evidence="7" key="1">
    <citation type="submission" date="2020-10" db="EMBL/GenBank/DDBJ databases">
        <authorList>
            <person name="Gilroy R."/>
        </authorList>
    </citation>
    <scope>NUCLEOTIDE SEQUENCE</scope>
    <source>
        <strain evidence="7">9366</strain>
    </source>
</reference>
<dbReference type="InterPro" id="IPR023821">
    <property type="entry name" value="rSAM_TatD-assoc"/>
</dbReference>
<keyword evidence="2" id="KW-0949">S-adenosyl-L-methionine</keyword>
<keyword evidence="1" id="KW-0004">4Fe-4S</keyword>
<dbReference type="PANTHER" id="PTHR42836">
    <property type="entry name" value="7-CARBOXY-7-DEAZAGUANINE SYNTHASE"/>
    <property type="match status" value="1"/>
</dbReference>
<keyword evidence="4" id="KW-0408">Iron</keyword>
<gene>
    <name evidence="7" type="ORF">IAB07_04605</name>
</gene>